<reference evidence="2" key="1">
    <citation type="journal article" date="2023" name="Nat. Plants">
        <title>Single-cell RNA sequencing provides a high-resolution roadmap for understanding the multicellular compartmentation of specialized metabolism.</title>
        <authorList>
            <person name="Sun S."/>
            <person name="Shen X."/>
            <person name="Li Y."/>
            <person name="Li Y."/>
            <person name="Wang S."/>
            <person name="Li R."/>
            <person name="Zhang H."/>
            <person name="Shen G."/>
            <person name="Guo B."/>
            <person name="Wei J."/>
            <person name="Xu J."/>
            <person name="St-Pierre B."/>
            <person name="Chen S."/>
            <person name="Sun C."/>
        </authorList>
    </citation>
    <scope>NUCLEOTIDE SEQUENCE [LARGE SCALE GENOMIC DNA]</scope>
</reference>
<protein>
    <submittedName>
        <fullName evidence="1">Uncharacterized protein</fullName>
    </submittedName>
</protein>
<proteinExistence type="predicted"/>
<gene>
    <name evidence="1" type="ORF">M9H77_37223</name>
</gene>
<keyword evidence="2" id="KW-1185">Reference proteome</keyword>
<sequence>MCLPASQPYRLRLRLRLRLLSYLPLHNLQSSSSIPSLPLCHLQFNKECLIIGRMKCENCSLHGLASLENKNGMIVNAYGEDLSILTLVNLDIVSIYLDGSWILTYEGTQSFSFGTKILFILVGSKINRNVDLGLHKDILLFPLSCSRHLQVGYKGRETRVNV</sequence>
<evidence type="ECO:0000313" key="2">
    <source>
        <dbReference type="Proteomes" id="UP001060085"/>
    </source>
</evidence>
<accession>A0ACB9ZW03</accession>
<comment type="caution">
    <text evidence="1">The sequence shown here is derived from an EMBL/GenBank/DDBJ whole genome shotgun (WGS) entry which is preliminary data.</text>
</comment>
<name>A0ACB9ZW03_CATRO</name>
<evidence type="ECO:0000313" key="1">
    <source>
        <dbReference type="EMBL" id="KAI5651218.1"/>
    </source>
</evidence>
<dbReference type="EMBL" id="CM044708">
    <property type="protein sequence ID" value="KAI5651218.1"/>
    <property type="molecule type" value="Genomic_DNA"/>
</dbReference>
<dbReference type="Proteomes" id="UP001060085">
    <property type="component" value="Linkage Group LG08"/>
</dbReference>
<organism evidence="1 2">
    <name type="scientific">Catharanthus roseus</name>
    <name type="common">Madagascar periwinkle</name>
    <name type="synonym">Vinca rosea</name>
    <dbReference type="NCBI Taxonomy" id="4058"/>
    <lineage>
        <taxon>Eukaryota</taxon>
        <taxon>Viridiplantae</taxon>
        <taxon>Streptophyta</taxon>
        <taxon>Embryophyta</taxon>
        <taxon>Tracheophyta</taxon>
        <taxon>Spermatophyta</taxon>
        <taxon>Magnoliopsida</taxon>
        <taxon>eudicotyledons</taxon>
        <taxon>Gunneridae</taxon>
        <taxon>Pentapetalae</taxon>
        <taxon>asterids</taxon>
        <taxon>lamiids</taxon>
        <taxon>Gentianales</taxon>
        <taxon>Apocynaceae</taxon>
        <taxon>Rauvolfioideae</taxon>
        <taxon>Vinceae</taxon>
        <taxon>Catharanthinae</taxon>
        <taxon>Catharanthus</taxon>
    </lineage>
</organism>